<dbReference type="EMBL" id="RBWX01000009">
    <property type="protein sequence ID" value="RKS88293.1"/>
    <property type="molecule type" value="Genomic_DNA"/>
</dbReference>
<dbReference type="KEGG" id="smic:SmB9_37630"/>
<dbReference type="Pfam" id="PF04268">
    <property type="entry name" value="SoxG"/>
    <property type="match status" value="1"/>
</dbReference>
<keyword evidence="4" id="KW-1185">Reference proteome</keyword>
<dbReference type="Gene3D" id="3.30.70.1520">
    <property type="entry name" value="Heterotetrameric sarcosine oxidase"/>
    <property type="match status" value="1"/>
</dbReference>
<dbReference type="SUPFAM" id="SSF103025">
    <property type="entry name" value="Folate-binding domain"/>
    <property type="match status" value="1"/>
</dbReference>
<dbReference type="Proteomes" id="UP000276029">
    <property type="component" value="Unassembled WGS sequence"/>
</dbReference>
<reference evidence="1 3" key="1">
    <citation type="submission" date="2018-06" db="EMBL/GenBank/DDBJ databases">
        <title>Complete Genome Sequence of the Microcystin-Degrading Bacterium Sphingosinicella microcystinivorans Strain B-9.</title>
        <authorList>
            <person name="Jin H."/>
            <person name="Nishizawa T."/>
            <person name="Guo Y."/>
            <person name="Nishizawa A."/>
            <person name="Park H."/>
            <person name="Kato H."/>
            <person name="Tsuji K."/>
            <person name="Harada K."/>
        </authorList>
    </citation>
    <scope>NUCLEOTIDE SEQUENCE [LARGE SCALE GENOMIC DNA]</scope>
    <source>
        <strain evidence="1 3">B9</strain>
    </source>
</reference>
<name>A0AAD1D9P3_SPHMI</name>
<proteinExistence type="predicted"/>
<dbReference type="RefSeq" id="WP_160119299.1">
    <property type="nucleotide sequence ID" value="NZ_AP018711.1"/>
</dbReference>
<evidence type="ECO:0000313" key="1">
    <source>
        <dbReference type="EMBL" id="BBE36105.1"/>
    </source>
</evidence>
<organism evidence="1 3">
    <name type="scientific">Sphingosinicella microcystinivorans</name>
    <dbReference type="NCBI Taxonomy" id="335406"/>
    <lineage>
        <taxon>Bacteria</taxon>
        <taxon>Pseudomonadati</taxon>
        <taxon>Pseudomonadota</taxon>
        <taxon>Alphaproteobacteria</taxon>
        <taxon>Sphingomonadales</taxon>
        <taxon>Sphingosinicellaceae</taxon>
        <taxon>Sphingosinicella</taxon>
    </lineage>
</organism>
<dbReference type="InterPro" id="IPR027266">
    <property type="entry name" value="TrmE/GcvT-like"/>
</dbReference>
<evidence type="ECO:0000313" key="3">
    <source>
        <dbReference type="Proteomes" id="UP000275727"/>
    </source>
</evidence>
<dbReference type="EMBL" id="AP018711">
    <property type="protein sequence ID" value="BBE36105.1"/>
    <property type="molecule type" value="Genomic_DNA"/>
</dbReference>
<gene>
    <name evidence="2" type="ORF">DFR51_2941</name>
    <name evidence="1" type="ORF">SmB9_37630</name>
</gene>
<accession>A0AAD1D9P3</accession>
<sequence length="170" mass="17732">MPEPLMPDWCRIDADLAVAKIQITGAEGAPQQLASALGLGAPAPNRFTSNGDIALSAVAPGEWLLTGTSDGVAAALTRAEAALPNETVLAIDLTHGRLSLRLEGPAGRDWLAAFTPLDLRPEHLPTGAAIRTRFGDIGMFIARTGDAPAFLLIADQSYAGYILHLIGNPS</sequence>
<dbReference type="InterPro" id="IPR007375">
    <property type="entry name" value="SoxG"/>
</dbReference>
<protein>
    <submittedName>
        <fullName evidence="2">Sarcosine oxidase subunit gamma</fullName>
    </submittedName>
</protein>
<dbReference type="Proteomes" id="UP000275727">
    <property type="component" value="Chromosome"/>
</dbReference>
<reference evidence="2 4" key="2">
    <citation type="submission" date="2018-10" db="EMBL/GenBank/DDBJ databases">
        <title>Genomic Encyclopedia of Type Strains, Phase IV (KMG-IV): sequencing the most valuable type-strain genomes for metagenomic binning, comparative biology and taxonomic classification.</title>
        <authorList>
            <person name="Goeker M."/>
        </authorList>
    </citation>
    <scope>NUCLEOTIDE SEQUENCE [LARGE SCALE GENOMIC DNA]</scope>
    <source>
        <strain evidence="2 4">DSM 19791</strain>
    </source>
</reference>
<evidence type="ECO:0000313" key="4">
    <source>
        <dbReference type="Proteomes" id="UP000276029"/>
    </source>
</evidence>
<evidence type="ECO:0000313" key="2">
    <source>
        <dbReference type="EMBL" id="RKS88293.1"/>
    </source>
</evidence>
<dbReference type="Gene3D" id="3.30.1360.120">
    <property type="entry name" value="Probable tRNA modification gtpase trme, domain 1"/>
    <property type="match status" value="1"/>
</dbReference>
<dbReference type="AlphaFoldDB" id="A0AAD1D9P3"/>